<evidence type="ECO:0000313" key="1">
    <source>
        <dbReference type="EMBL" id="EKM30829.1"/>
    </source>
</evidence>
<name>A0A454CWQ0_VIBHA</name>
<feature type="non-terminal residue" evidence="1">
    <location>
        <position position="10"/>
    </location>
</feature>
<evidence type="ECO:0000313" key="2">
    <source>
        <dbReference type="Proteomes" id="UP000008367"/>
    </source>
</evidence>
<organism evidence="1 2">
    <name type="scientific">Vibrio harveyi</name>
    <name type="common">Beneckea harveyi</name>
    <dbReference type="NCBI Taxonomy" id="669"/>
    <lineage>
        <taxon>Bacteria</taxon>
        <taxon>Pseudomonadati</taxon>
        <taxon>Pseudomonadota</taxon>
        <taxon>Gammaproteobacteria</taxon>
        <taxon>Vibrionales</taxon>
        <taxon>Vibrionaceae</taxon>
        <taxon>Vibrio</taxon>
    </lineage>
</organism>
<sequence length="10" mass="1251">MQQNELKTPY</sequence>
<protein>
    <submittedName>
        <fullName evidence="1">Carboxynorspermidine decarboxylase</fullName>
    </submittedName>
</protein>
<comment type="caution">
    <text evidence="1">The sequence shown here is derived from an EMBL/GenBank/DDBJ whole genome shotgun (WGS) entry which is preliminary data.</text>
</comment>
<gene>
    <name evidence="1" type="primary">nspC</name>
    <name evidence="1" type="ORF">VCHENC02_3463A</name>
</gene>
<accession>A0A454CWQ0</accession>
<proteinExistence type="predicted"/>
<reference evidence="1 2" key="1">
    <citation type="submission" date="2012-10" db="EMBL/GenBank/DDBJ databases">
        <title>Genome sequence of Vibrio Cholerae HENC-02.</title>
        <authorList>
            <person name="Eppinger M."/>
            <person name="Hasan N.A."/>
            <person name="Sengamalay N."/>
            <person name="Hine E."/>
            <person name="Su Q."/>
            <person name="Daugherty S.C."/>
            <person name="Young S."/>
            <person name="Sadzewicz L."/>
            <person name="Tallon L."/>
            <person name="Cebula T.A."/>
            <person name="Ravel J."/>
            <person name="Colwell R.R."/>
        </authorList>
    </citation>
    <scope>NUCLEOTIDE SEQUENCE [LARGE SCALE GENOMIC DNA]</scope>
    <source>
        <strain evidence="1 2">HENC-02</strain>
    </source>
</reference>
<dbReference type="Proteomes" id="UP000008367">
    <property type="component" value="Unassembled WGS sequence"/>
</dbReference>
<dbReference type="EMBL" id="AJSR01001467">
    <property type="protein sequence ID" value="EKM30829.1"/>
    <property type="molecule type" value="Genomic_DNA"/>
</dbReference>